<organism evidence="7">
    <name type="scientific">Leptospirillum ferriphilum</name>
    <dbReference type="NCBI Taxonomy" id="178606"/>
    <lineage>
        <taxon>Bacteria</taxon>
        <taxon>Pseudomonadati</taxon>
        <taxon>Nitrospirota</taxon>
        <taxon>Nitrospiria</taxon>
        <taxon>Nitrospirales</taxon>
        <taxon>Nitrospiraceae</taxon>
        <taxon>Leptospirillum</taxon>
    </lineage>
</organism>
<sequence length="282" mass="32030">MMKTKWSSVRVLSKGIGRLKITFVDVETTGLLRDTRARIVELAFSTWEEGKQIRKYSTLVRGAEDIPLNITRINGITLEMLKDSPTFEEFWKENREYFQGAILVAHNLAFDAGMINRELVLSERVPLGNRGIDTLPLSRKMLPELPNYRLGEIARHMGIVNENPHRALGDLETLEKIMLKLLERGPGSFDEGIMGLFCLWGGYPSHRYFKDVVQFSIRKNKSLLVYTAPENGLREKVPVSIRPTGITASSVVGNHFDRETEILFDSMIEVSVDGYEAGHKDF</sequence>
<dbReference type="AlphaFoldDB" id="A0A7C3LTG0"/>
<keyword evidence="2" id="KW-0378">Hydrolase</keyword>
<keyword evidence="1" id="KW-0540">Nuclease</keyword>
<dbReference type="InterPro" id="IPR006054">
    <property type="entry name" value="DnaQ"/>
</dbReference>
<dbReference type="GO" id="GO:0006260">
    <property type="term" value="P:DNA replication"/>
    <property type="evidence" value="ECO:0007669"/>
    <property type="project" value="InterPro"/>
</dbReference>
<evidence type="ECO:0000256" key="1">
    <source>
        <dbReference type="ARBA" id="ARBA00022722"/>
    </source>
</evidence>
<evidence type="ECO:0000256" key="5">
    <source>
        <dbReference type="ARBA" id="ARBA00026073"/>
    </source>
</evidence>
<evidence type="ECO:0000313" key="7">
    <source>
        <dbReference type="EMBL" id="HFT93399.1"/>
    </source>
</evidence>
<dbReference type="EMBL" id="DTMM01000106">
    <property type="protein sequence ID" value="HFT93399.1"/>
    <property type="molecule type" value="Genomic_DNA"/>
</dbReference>
<keyword evidence="3 7" id="KW-0269">Exonuclease</keyword>
<protein>
    <submittedName>
        <fullName evidence="7">3'-5' exonuclease</fullName>
    </submittedName>
</protein>
<dbReference type="InterPro" id="IPR012337">
    <property type="entry name" value="RNaseH-like_sf"/>
</dbReference>
<dbReference type="PANTHER" id="PTHR30231">
    <property type="entry name" value="DNA POLYMERASE III SUBUNIT EPSILON"/>
    <property type="match status" value="1"/>
</dbReference>
<dbReference type="SUPFAM" id="SSF53098">
    <property type="entry name" value="Ribonuclease H-like"/>
    <property type="match status" value="1"/>
</dbReference>
<gene>
    <name evidence="7" type="ORF">ENX03_05560</name>
</gene>
<dbReference type="PANTHER" id="PTHR30231:SF4">
    <property type="entry name" value="PROTEIN NEN2"/>
    <property type="match status" value="1"/>
</dbReference>
<comment type="subunit">
    <text evidence="5">DNA polymerase III contains a core (composed of alpha, epsilon and theta chains) that associates with a tau subunit. This core dimerizes to form the POLIII' complex. PolIII' associates with the gamma complex (composed of gamma, delta, delta', psi and chi chains) and with the beta chain to form the complete DNA polymerase III complex.</text>
</comment>
<evidence type="ECO:0000256" key="4">
    <source>
        <dbReference type="ARBA" id="ARBA00025483"/>
    </source>
</evidence>
<dbReference type="GO" id="GO:0003677">
    <property type="term" value="F:DNA binding"/>
    <property type="evidence" value="ECO:0007669"/>
    <property type="project" value="InterPro"/>
</dbReference>
<reference evidence="7" key="1">
    <citation type="journal article" date="2020" name="mSystems">
        <title>Genome- and Community-Level Interaction Insights into Carbon Utilization and Element Cycling Functions of Hydrothermarchaeota in Hydrothermal Sediment.</title>
        <authorList>
            <person name="Zhou Z."/>
            <person name="Liu Y."/>
            <person name="Xu W."/>
            <person name="Pan J."/>
            <person name="Luo Z.H."/>
            <person name="Li M."/>
        </authorList>
    </citation>
    <scope>NUCLEOTIDE SEQUENCE [LARGE SCALE GENOMIC DNA]</scope>
    <source>
        <strain evidence="7">SpSt-902</strain>
    </source>
</reference>
<proteinExistence type="predicted"/>
<dbReference type="InterPro" id="IPR013520">
    <property type="entry name" value="Ribonucl_H"/>
</dbReference>
<evidence type="ECO:0000256" key="3">
    <source>
        <dbReference type="ARBA" id="ARBA00022839"/>
    </source>
</evidence>
<evidence type="ECO:0000259" key="6">
    <source>
        <dbReference type="SMART" id="SM00479"/>
    </source>
</evidence>
<evidence type="ECO:0000256" key="2">
    <source>
        <dbReference type="ARBA" id="ARBA00022801"/>
    </source>
</evidence>
<dbReference type="Gene3D" id="3.30.420.10">
    <property type="entry name" value="Ribonuclease H-like superfamily/Ribonuclease H"/>
    <property type="match status" value="1"/>
</dbReference>
<dbReference type="CDD" id="cd06127">
    <property type="entry name" value="DEDDh"/>
    <property type="match status" value="1"/>
</dbReference>
<dbReference type="InterPro" id="IPR036397">
    <property type="entry name" value="RNaseH_sf"/>
</dbReference>
<dbReference type="FunFam" id="3.30.420.10:FF:000045">
    <property type="entry name" value="3'-5' exonuclease DinG"/>
    <property type="match status" value="1"/>
</dbReference>
<accession>A0A7C3LTG0</accession>
<dbReference type="SMART" id="SM00479">
    <property type="entry name" value="EXOIII"/>
    <property type="match status" value="1"/>
</dbReference>
<feature type="domain" description="Exonuclease" evidence="6">
    <location>
        <begin position="20"/>
        <end position="187"/>
    </location>
</feature>
<dbReference type="NCBIfam" id="TIGR00573">
    <property type="entry name" value="dnaq"/>
    <property type="match status" value="1"/>
</dbReference>
<dbReference type="GO" id="GO:0008408">
    <property type="term" value="F:3'-5' exonuclease activity"/>
    <property type="evidence" value="ECO:0007669"/>
    <property type="project" value="TreeGrafter"/>
</dbReference>
<comment type="caution">
    <text evidence="7">The sequence shown here is derived from an EMBL/GenBank/DDBJ whole genome shotgun (WGS) entry which is preliminary data.</text>
</comment>
<dbReference type="GO" id="GO:0003887">
    <property type="term" value="F:DNA-directed DNA polymerase activity"/>
    <property type="evidence" value="ECO:0007669"/>
    <property type="project" value="InterPro"/>
</dbReference>
<dbReference type="Pfam" id="PF00929">
    <property type="entry name" value="RNase_T"/>
    <property type="match status" value="1"/>
</dbReference>
<name>A0A7C3LTG0_9BACT</name>
<comment type="function">
    <text evidence="4">DNA polymerase III is a complex, multichain enzyme responsible for most of the replicative synthesis in bacteria. The epsilon subunit contain the editing function and is a proofreading 3'-5' exonuclease.</text>
</comment>